<dbReference type="NCBIfam" id="TIGR02895">
    <property type="entry name" value="spore_sigI"/>
    <property type="match status" value="1"/>
</dbReference>
<keyword evidence="3 6" id="KW-0731">Sigma factor</keyword>
<dbReference type="RefSeq" id="WP_003512514.1">
    <property type="nucleotide sequence ID" value="NZ_CP013828.1"/>
</dbReference>
<evidence type="ECO:0000256" key="4">
    <source>
        <dbReference type="ARBA" id="ARBA00023125"/>
    </source>
</evidence>
<keyword evidence="5 6" id="KW-0804">Transcription</keyword>
<dbReference type="Proteomes" id="UP000223596">
    <property type="component" value="Unassembled WGS sequence"/>
</dbReference>
<comment type="similarity">
    <text evidence="6">Belongs to the sigma-70 factor family. SigI subfamily.</text>
</comment>
<gene>
    <name evidence="6" type="primary">sigI</name>
    <name evidence="8" type="ORF">M972_111997</name>
</gene>
<comment type="subcellular location">
    <subcellularLocation>
        <location evidence="6">Cytoplasm</location>
    </subcellularLocation>
</comment>
<sequence length="249" mass="29048">MHGLFVNKKKNDTGSTALVLKKIQSGDTKLKEEFIKDNVPYIIRTISNILGIVVDDRNSEEFSIGLAAFNEAIDRYDADKNGNFYTYSFVVIKSRLYDFIRRNRKHNNVLPFSYIEESTRVDERLLMSDASGQFEKIEVRQELVSFEKSLKEFGISLEDLVLSSPKHKDSRLLLIKIARIIADDDNMFRKLVEKKYIPMKEVLSRIKVNHKTIQRNRKFIIAVSLILRSNLYDLKEYVQGFEREGKYHG</sequence>
<dbReference type="Gene3D" id="1.10.1740.10">
    <property type="match status" value="1"/>
</dbReference>
<dbReference type="AlphaFoldDB" id="A0AB36TIN8"/>
<comment type="subunit">
    <text evidence="6">Interacts with RsgI.</text>
</comment>
<keyword evidence="6" id="KW-0346">Stress response</keyword>
<keyword evidence="1 6" id="KW-0963">Cytoplasm</keyword>
<evidence type="ECO:0000256" key="1">
    <source>
        <dbReference type="ARBA" id="ARBA00022490"/>
    </source>
</evidence>
<keyword evidence="2 6" id="KW-0805">Transcription regulation</keyword>
<dbReference type="Pfam" id="PF04542">
    <property type="entry name" value="Sigma70_r2"/>
    <property type="match status" value="1"/>
</dbReference>
<comment type="function">
    <text evidence="6">Sigma factors are initiation factors that promote the attachment of RNA polymerase to specific initiation sites and are then released.</text>
</comment>
<evidence type="ECO:0000256" key="3">
    <source>
        <dbReference type="ARBA" id="ARBA00023082"/>
    </source>
</evidence>
<protein>
    <recommendedName>
        <fullName evidence="6">RNA polymerase sigma factor SigI</fullName>
    </recommendedName>
</protein>
<reference evidence="8 9" key="1">
    <citation type="submission" date="2017-09" db="EMBL/GenBank/DDBJ databases">
        <title>Evaluation of Pacific Biosciences Sequencing Technology to Finishing C. thermocellum Genome Sequences.</title>
        <authorList>
            <person name="Brown S."/>
        </authorList>
    </citation>
    <scope>NUCLEOTIDE SEQUENCE [LARGE SCALE GENOMIC DNA]</scope>
    <source>
        <strain evidence="8 9">AD2</strain>
    </source>
</reference>
<dbReference type="SUPFAM" id="SSF88946">
    <property type="entry name" value="Sigma2 domain of RNA polymerase sigma factors"/>
    <property type="match status" value="1"/>
</dbReference>
<evidence type="ECO:0000256" key="2">
    <source>
        <dbReference type="ARBA" id="ARBA00023015"/>
    </source>
</evidence>
<keyword evidence="4 6" id="KW-0238">DNA-binding</keyword>
<comment type="caution">
    <text evidence="8">The sequence shown here is derived from an EMBL/GenBank/DDBJ whole genome shotgun (WGS) entry which is preliminary data.</text>
</comment>
<evidence type="ECO:0000256" key="5">
    <source>
        <dbReference type="ARBA" id="ARBA00023163"/>
    </source>
</evidence>
<dbReference type="SMR" id="A0AB36TIN8"/>
<dbReference type="GO" id="GO:0005737">
    <property type="term" value="C:cytoplasm"/>
    <property type="evidence" value="ECO:0007669"/>
    <property type="project" value="UniProtKB-SubCell"/>
</dbReference>
<dbReference type="GeneID" id="35803157"/>
<feature type="DNA-binding region" description="H-T-H motif" evidence="6">
    <location>
        <begin position="199"/>
        <end position="218"/>
    </location>
</feature>
<name>A0AB36TIN8_ACETH</name>
<dbReference type="NCBIfam" id="NF006173">
    <property type="entry name" value="PRK08311.2-1"/>
    <property type="match status" value="1"/>
</dbReference>
<dbReference type="InterPro" id="IPR007627">
    <property type="entry name" value="RNA_pol_sigma70_r2"/>
</dbReference>
<dbReference type="GO" id="GO:0006352">
    <property type="term" value="P:DNA-templated transcription initiation"/>
    <property type="evidence" value="ECO:0007669"/>
    <property type="project" value="UniProtKB-UniRule"/>
</dbReference>
<comment type="activity regulation">
    <text evidence="6">Negatively regulated by the anti-sigma-I factor RsgI.</text>
</comment>
<dbReference type="InterPro" id="IPR013325">
    <property type="entry name" value="RNA_pol_sigma_r2"/>
</dbReference>
<dbReference type="EMBL" id="PDBW01000001">
    <property type="protein sequence ID" value="PFH03196.1"/>
    <property type="molecule type" value="Genomic_DNA"/>
</dbReference>
<evidence type="ECO:0000313" key="9">
    <source>
        <dbReference type="Proteomes" id="UP000223596"/>
    </source>
</evidence>
<dbReference type="GO" id="GO:0016987">
    <property type="term" value="F:sigma factor activity"/>
    <property type="evidence" value="ECO:0007669"/>
    <property type="project" value="UniProtKB-UniRule"/>
</dbReference>
<dbReference type="GO" id="GO:0003677">
    <property type="term" value="F:DNA binding"/>
    <property type="evidence" value="ECO:0007669"/>
    <property type="project" value="UniProtKB-UniRule"/>
</dbReference>
<feature type="domain" description="RNA polymerase sigma-70 region 2" evidence="7">
    <location>
        <begin position="64"/>
        <end position="105"/>
    </location>
</feature>
<proteinExistence type="inferred from homology"/>
<dbReference type="InterPro" id="IPR014244">
    <property type="entry name" value="RNA_pol_sigma-I"/>
</dbReference>
<evidence type="ECO:0000259" key="7">
    <source>
        <dbReference type="Pfam" id="PF04542"/>
    </source>
</evidence>
<feature type="short sequence motif" description="Polymerase core binding" evidence="6">
    <location>
        <begin position="60"/>
        <end position="73"/>
    </location>
</feature>
<evidence type="ECO:0000313" key="8">
    <source>
        <dbReference type="EMBL" id="PFH03196.1"/>
    </source>
</evidence>
<evidence type="ECO:0000256" key="6">
    <source>
        <dbReference type="HAMAP-Rule" id="MF_02064"/>
    </source>
</evidence>
<organism evidence="8 9">
    <name type="scientific">Acetivibrio thermocellus AD2</name>
    <dbReference type="NCBI Taxonomy" id="1138384"/>
    <lineage>
        <taxon>Bacteria</taxon>
        <taxon>Bacillati</taxon>
        <taxon>Bacillota</taxon>
        <taxon>Clostridia</taxon>
        <taxon>Eubacteriales</taxon>
        <taxon>Oscillospiraceae</taxon>
        <taxon>Acetivibrio</taxon>
    </lineage>
</organism>
<accession>A0AB36TIN8</accession>
<dbReference type="HAMAP" id="MF_02064">
    <property type="entry name" value="Sigma70_SigI"/>
    <property type="match status" value="1"/>
</dbReference>
<dbReference type="PIRSF" id="PIRSF038953">
    <property type="entry name" value="SigI"/>
    <property type="match status" value="1"/>
</dbReference>